<evidence type="ECO:0000313" key="2">
    <source>
        <dbReference type="EMBL" id="QDS86274.1"/>
    </source>
</evidence>
<dbReference type="InterPro" id="IPR036502">
    <property type="entry name" value="NiSOD_sf"/>
</dbReference>
<reference evidence="2 3" key="1">
    <citation type="submission" date="2019-02" db="EMBL/GenBank/DDBJ databases">
        <title>Deep-cultivation of Planctomycetes and their phenomic and genomic characterization uncovers novel biology.</title>
        <authorList>
            <person name="Wiegand S."/>
            <person name="Jogler M."/>
            <person name="Boedeker C."/>
            <person name="Pinto D."/>
            <person name="Vollmers J."/>
            <person name="Rivas-Marin E."/>
            <person name="Kohn T."/>
            <person name="Peeters S.H."/>
            <person name="Heuer A."/>
            <person name="Rast P."/>
            <person name="Oberbeckmann S."/>
            <person name="Bunk B."/>
            <person name="Jeske O."/>
            <person name="Meyerdierks A."/>
            <person name="Storesund J.E."/>
            <person name="Kallscheuer N."/>
            <person name="Luecker S."/>
            <person name="Lage O.M."/>
            <person name="Pohl T."/>
            <person name="Merkel B.J."/>
            <person name="Hornburger P."/>
            <person name="Mueller R.-W."/>
            <person name="Bruemmer F."/>
            <person name="Labrenz M."/>
            <person name="Spormann A.M."/>
            <person name="Op den Camp H."/>
            <person name="Overmann J."/>
            <person name="Amann R."/>
            <person name="Jetten M.S.M."/>
            <person name="Mascher T."/>
            <person name="Medema M.H."/>
            <person name="Devos D.P."/>
            <person name="Kaster A.-K."/>
            <person name="Ovreas L."/>
            <person name="Rohde M."/>
            <person name="Galperin M.Y."/>
            <person name="Jogler C."/>
        </authorList>
    </citation>
    <scope>NUCLEOTIDE SEQUENCE [LARGE SCALE GENOMIC DNA]</scope>
    <source>
        <strain evidence="2 3">EC9</strain>
    </source>
</reference>
<dbReference type="GO" id="GO:0016151">
    <property type="term" value="F:nickel cation binding"/>
    <property type="evidence" value="ECO:0007669"/>
    <property type="project" value="InterPro"/>
</dbReference>
<dbReference type="KEGG" id="ruv:EC9_04340"/>
<accession>A0A517LUH1</accession>
<dbReference type="OrthoDB" id="9790847at2"/>
<dbReference type="Pfam" id="PF09055">
    <property type="entry name" value="Sod_Ni"/>
    <property type="match status" value="1"/>
</dbReference>
<feature type="signal peptide" evidence="1">
    <location>
        <begin position="1"/>
        <end position="22"/>
    </location>
</feature>
<gene>
    <name evidence="2" type="ORF">EC9_04340</name>
</gene>
<dbReference type="RefSeq" id="WP_145341927.1">
    <property type="nucleotide sequence ID" value="NZ_CP036261.1"/>
</dbReference>
<keyword evidence="1" id="KW-0732">Signal</keyword>
<name>A0A517LUH1_9BACT</name>
<protein>
    <submittedName>
        <fullName evidence="2">Nickel-containing superoxide dismutase</fullName>
    </submittedName>
</protein>
<dbReference type="Proteomes" id="UP000319557">
    <property type="component" value="Chromosome"/>
</dbReference>
<dbReference type="Gene3D" id="1.20.120.400">
    <property type="entry name" value="Nickel-containing superoxide dismutase"/>
    <property type="match status" value="1"/>
</dbReference>
<evidence type="ECO:0000256" key="1">
    <source>
        <dbReference type="SAM" id="SignalP"/>
    </source>
</evidence>
<evidence type="ECO:0000313" key="3">
    <source>
        <dbReference type="Proteomes" id="UP000319557"/>
    </source>
</evidence>
<dbReference type="GO" id="GO:0004784">
    <property type="term" value="F:superoxide dismutase activity"/>
    <property type="evidence" value="ECO:0007669"/>
    <property type="project" value="InterPro"/>
</dbReference>
<keyword evidence="3" id="KW-1185">Reference proteome</keyword>
<dbReference type="SUPFAM" id="SSF109770">
    <property type="entry name" value="Nickel-containing superoxide dismutase, NiSOD"/>
    <property type="match status" value="1"/>
</dbReference>
<dbReference type="InterPro" id="IPR014123">
    <property type="entry name" value="Superoxide_dismutase_Ni-type"/>
</dbReference>
<feature type="chain" id="PRO_5022148299" evidence="1">
    <location>
        <begin position="23"/>
        <end position="152"/>
    </location>
</feature>
<sequence precursor="true">MRNTIYFAMAMLLAFTAKSGSAHCEVPCGIYDDERRFVSMIEDHSTIEKAIAQIDELAGKHDAQDLNQLVRWVTTKEDHATRIQQTIAQYFMTQRLKADGENYTKKLTTAHAVMVAAMKCKQTAAPESAVALKKAIHDFYRAYEGKEPHLHP</sequence>
<proteinExistence type="predicted"/>
<dbReference type="AlphaFoldDB" id="A0A517LUH1"/>
<organism evidence="2 3">
    <name type="scientific">Rosistilla ulvae</name>
    <dbReference type="NCBI Taxonomy" id="1930277"/>
    <lineage>
        <taxon>Bacteria</taxon>
        <taxon>Pseudomonadati</taxon>
        <taxon>Planctomycetota</taxon>
        <taxon>Planctomycetia</taxon>
        <taxon>Pirellulales</taxon>
        <taxon>Pirellulaceae</taxon>
        <taxon>Rosistilla</taxon>
    </lineage>
</organism>
<dbReference type="EMBL" id="CP036261">
    <property type="protein sequence ID" value="QDS86274.1"/>
    <property type="molecule type" value="Genomic_DNA"/>
</dbReference>